<evidence type="ECO:0000259" key="1">
    <source>
        <dbReference type="PROSITE" id="PS51154"/>
    </source>
</evidence>
<dbReference type="PANTHER" id="PTHR11106">
    <property type="entry name" value="GANGLIOSIDE INDUCED DIFFERENTIATION ASSOCIATED PROTEIN 2-RELATED"/>
    <property type="match status" value="1"/>
</dbReference>
<dbReference type="PROSITE" id="PS51154">
    <property type="entry name" value="MACRO"/>
    <property type="match status" value="1"/>
</dbReference>
<dbReference type="InterPro" id="IPR002589">
    <property type="entry name" value="Macro_dom"/>
</dbReference>
<evidence type="ECO:0000313" key="2">
    <source>
        <dbReference type="EMBL" id="ENY71915.1"/>
    </source>
</evidence>
<dbReference type="PATRIC" id="fig|1268237.3.peg.2150"/>
<dbReference type="InterPro" id="IPR043472">
    <property type="entry name" value="Macro_dom-like"/>
</dbReference>
<dbReference type="AlphaFoldDB" id="N9U0T0"/>
<organism evidence="2 3">
    <name type="scientific">Aeromonas diversa CDC 2478-85</name>
    <dbReference type="NCBI Taxonomy" id="1268237"/>
    <lineage>
        <taxon>Bacteria</taxon>
        <taxon>Pseudomonadati</taxon>
        <taxon>Pseudomonadota</taxon>
        <taxon>Gammaproteobacteria</taxon>
        <taxon>Aeromonadales</taxon>
        <taxon>Aeromonadaceae</taxon>
        <taxon>Aeromonas</taxon>
    </lineage>
</organism>
<sequence length="170" mass="17160">MGQISLHQGDITQARVDALVNAANPALLGGGGVDGAIHRAAGPALLAACQALPVHNGIRCPSGEARITPGGLLAARYVIHAVGPVYGHDPAPAATLARAYRSALILALAHGCHSVALPALSCGAYGYPPAEAAAIALATCREPAFSGLALHFYLLGEPMLALWQHALAQG</sequence>
<dbReference type="SMART" id="SM00506">
    <property type="entry name" value="A1pp"/>
    <property type="match status" value="1"/>
</dbReference>
<feature type="domain" description="Macro" evidence="1">
    <location>
        <begin position="1"/>
        <end position="170"/>
    </location>
</feature>
<protein>
    <recommendedName>
        <fullName evidence="1">Macro domain-containing protein</fullName>
    </recommendedName>
</protein>
<keyword evidence="3" id="KW-1185">Reference proteome</keyword>
<dbReference type="Pfam" id="PF01661">
    <property type="entry name" value="Macro"/>
    <property type="match status" value="1"/>
</dbReference>
<reference evidence="2 3" key="1">
    <citation type="journal article" date="2013" name="Genome Announc.">
        <title>Draft Genome Sequence of the Aeromonas diversa Type Strain.</title>
        <authorList>
            <person name="Farfan M."/>
            <person name="Spataro N."/>
            <person name="Sanglas A."/>
            <person name="Albarral V."/>
            <person name="Loren J.G."/>
            <person name="Bosch E."/>
            <person name="Fuste M.C."/>
        </authorList>
    </citation>
    <scope>NUCLEOTIDE SEQUENCE [LARGE SCALE GENOMIC DNA]</scope>
    <source>
        <strain evidence="2 3">2478-85</strain>
    </source>
</reference>
<proteinExistence type="predicted"/>
<gene>
    <name evidence="2" type="ORF">G114_10920</name>
</gene>
<dbReference type="SUPFAM" id="SSF52949">
    <property type="entry name" value="Macro domain-like"/>
    <property type="match status" value="1"/>
</dbReference>
<dbReference type="eggNOG" id="COG2110">
    <property type="taxonomic scope" value="Bacteria"/>
</dbReference>
<accession>N9U0T0</accession>
<dbReference type="Gene3D" id="3.40.220.10">
    <property type="entry name" value="Leucine Aminopeptidase, subunit E, domain 1"/>
    <property type="match status" value="1"/>
</dbReference>
<dbReference type="EMBL" id="APVG01000025">
    <property type="protein sequence ID" value="ENY71915.1"/>
    <property type="molecule type" value="Genomic_DNA"/>
</dbReference>
<dbReference type="RefSeq" id="WP_005353622.1">
    <property type="nucleotide sequence ID" value="NZ_APVG01000025.1"/>
</dbReference>
<dbReference type="OrthoDB" id="6194521at2"/>
<evidence type="ECO:0000313" key="3">
    <source>
        <dbReference type="Proteomes" id="UP000023775"/>
    </source>
</evidence>
<dbReference type="PANTHER" id="PTHR11106:SF27">
    <property type="entry name" value="MACRO DOMAIN-CONTAINING PROTEIN"/>
    <property type="match status" value="1"/>
</dbReference>
<dbReference type="Proteomes" id="UP000023775">
    <property type="component" value="Unassembled WGS sequence"/>
</dbReference>
<comment type="caution">
    <text evidence="2">The sequence shown here is derived from an EMBL/GenBank/DDBJ whole genome shotgun (WGS) entry which is preliminary data.</text>
</comment>
<name>N9U0T0_9GAMM</name>